<proteinExistence type="predicted"/>
<feature type="non-terminal residue" evidence="1">
    <location>
        <position position="259"/>
    </location>
</feature>
<gene>
    <name evidence="1" type="ORF">S06H3_46110</name>
</gene>
<accession>X1PH54</accession>
<dbReference type="EMBL" id="BARV01028860">
    <property type="protein sequence ID" value="GAI38350.1"/>
    <property type="molecule type" value="Genomic_DNA"/>
</dbReference>
<protein>
    <submittedName>
        <fullName evidence="1">Uncharacterized protein</fullName>
    </submittedName>
</protein>
<name>X1PH54_9ZZZZ</name>
<organism evidence="1">
    <name type="scientific">marine sediment metagenome</name>
    <dbReference type="NCBI Taxonomy" id="412755"/>
    <lineage>
        <taxon>unclassified sequences</taxon>
        <taxon>metagenomes</taxon>
        <taxon>ecological metagenomes</taxon>
    </lineage>
</organism>
<dbReference type="AlphaFoldDB" id="X1PH54"/>
<reference evidence="1" key="1">
    <citation type="journal article" date="2014" name="Front. Microbiol.">
        <title>High frequency of phylogenetically diverse reductive dehalogenase-homologous genes in deep subseafloor sedimentary metagenomes.</title>
        <authorList>
            <person name="Kawai M."/>
            <person name="Futagami T."/>
            <person name="Toyoda A."/>
            <person name="Takaki Y."/>
            <person name="Nishi S."/>
            <person name="Hori S."/>
            <person name="Arai W."/>
            <person name="Tsubouchi T."/>
            <person name="Morono Y."/>
            <person name="Uchiyama I."/>
            <person name="Ito T."/>
            <person name="Fujiyama A."/>
            <person name="Inagaki F."/>
            <person name="Takami H."/>
        </authorList>
    </citation>
    <scope>NUCLEOTIDE SEQUENCE</scope>
    <source>
        <strain evidence="1">Expedition CK06-06</strain>
    </source>
</reference>
<feature type="non-terminal residue" evidence="1">
    <location>
        <position position="1"/>
    </location>
</feature>
<comment type="caution">
    <text evidence="1">The sequence shown here is derived from an EMBL/GenBank/DDBJ whole genome shotgun (WGS) entry which is preliminary data.</text>
</comment>
<sequence length="259" mass="28810">DEGEVAAFLKRQIKGNPDRETESGILELEDVGREWDKLTRRQRQPIVERANLPSSFAIRDWAELPLSKKDAIRMNFREAPAVPQMELYKTTRGFEEDAALRADLETRQGYELYSSFNTPSDAQKAAAKLVGQDIKFVKHISTTGVETWEVYAKLPAVGGNPTPEELDLARTLAIIDSRPKGRIIESKLREEFGDAVIDALRQGRYVVSGSAGYDPPLLVSLKGRELIQGDNPMGKVITKEEAIGLLERISMTPGEAARS</sequence>
<evidence type="ECO:0000313" key="1">
    <source>
        <dbReference type="EMBL" id="GAI38350.1"/>
    </source>
</evidence>